<organism evidence="7 8">
    <name type="scientific">Salvelinus namaycush</name>
    <name type="common">Lake trout</name>
    <name type="synonym">Salmo namaycush</name>
    <dbReference type="NCBI Taxonomy" id="8040"/>
    <lineage>
        <taxon>Eukaryota</taxon>
        <taxon>Metazoa</taxon>
        <taxon>Chordata</taxon>
        <taxon>Craniata</taxon>
        <taxon>Vertebrata</taxon>
        <taxon>Euteleostomi</taxon>
        <taxon>Actinopterygii</taxon>
        <taxon>Neopterygii</taxon>
        <taxon>Teleostei</taxon>
        <taxon>Protacanthopterygii</taxon>
        <taxon>Salmoniformes</taxon>
        <taxon>Salmonidae</taxon>
        <taxon>Salmoninae</taxon>
        <taxon>Salvelinus</taxon>
    </lineage>
</organism>
<feature type="transmembrane region" description="Helical" evidence="6">
    <location>
        <begin position="275"/>
        <end position="293"/>
    </location>
</feature>
<comment type="subcellular location">
    <subcellularLocation>
        <location evidence="1">Membrane</location>
        <topology evidence="1">Multi-pass membrane protein</topology>
    </subcellularLocation>
</comment>
<dbReference type="GeneID" id="120020303"/>
<evidence type="ECO:0000256" key="2">
    <source>
        <dbReference type="ARBA" id="ARBA00022692"/>
    </source>
</evidence>
<evidence type="ECO:0000313" key="8">
    <source>
        <dbReference type="RefSeq" id="XP_038819800.1"/>
    </source>
</evidence>
<gene>
    <name evidence="8" type="primary">LOC120020303</name>
</gene>
<feature type="region of interest" description="Disordered" evidence="5">
    <location>
        <begin position="756"/>
        <end position="800"/>
    </location>
</feature>
<keyword evidence="4 6" id="KW-0472">Membrane</keyword>
<keyword evidence="2 6" id="KW-0812">Transmembrane</keyword>
<keyword evidence="3 6" id="KW-1133">Transmembrane helix</keyword>
<evidence type="ECO:0000313" key="7">
    <source>
        <dbReference type="Proteomes" id="UP000808372"/>
    </source>
</evidence>
<dbReference type="Pfam" id="PF00083">
    <property type="entry name" value="Sugar_tr"/>
    <property type="match status" value="1"/>
</dbReference>
<feature type="transmembrane region" description="Helical" evidence="6">
    <location>
        <begin position="505"/>
        <end position="524"/>
    </location>
</feature>
<dbReference type="InterPro" id="IPR005828">
    <property type="entry name" value="MFS_sugar_transport-like"/>
</dbReference>
<dbReference type="Proteomes" id="UP000808372">
    <property type="component" value="Chromosome 25"/>
</dbReference>
<feature type="compositionally biased region" description="Low complexity" evidence="5">
    <location>
        <begin position="757"/>
        <end position="779"/>
    </location>
</feature>
<feature type="compositionally biased region" description="Basic and acidic residues" evidence="5">
    <location>
        <begin position="644"/>
        <end position="654"/>
    </location>
</feature>
<feature type="transmembrane region" description="Helical" evidence="6">
    <location>
        <begin position="191"/>
        <end position="212"/>
    </location>
</feature>
<feature type="transmembrane region" description="Helical" evidence="6">
    <location>
        <begin position="429"/>
        <end position="451"/>
    </location>
</feature>
<feature type="transmembrane region" description="Helical" evidence="6">
    <location>
        <begin position="165"/>
        <end position="185"/>
    </location>
</feature>
<feature type="transmembrane region" description="Helical" evidence="6">
    <location>
        <begin position="219"/>
        <end position="237"/>
    </location>
</feature>
<protein>
    <submittedName>
        <fullName evidence="8">Solute carrier family 22 member 23-like isoform X3</fullName>
    </submittedName>
</protein>
<sequence>MSKTAMAVVQLDTEDHQSENGFVSLETESPGLLTRIDSCVLPFLGGFGKYQRQLIVLTWIPALFIGFSQYSDEFLLAQPNNTCVPPMANTTNLTRSPLFHGANNSFPRTAAYVYTNGTHNYTARHLQHCMCKEWTFELHTGLIQNVVTKWSLVCDSAWKVHIAKFSLLVGSIFGYLVFGVLADWFGRHPVLIISVLFMLVFGLTVAFSVNVPMFSTLRFFEGFCLAGIILSLYILRIELCLPAWRFSMTMVASFVVLGGQLLMPGMAYLCRDWQVLQAVIICPLILMVSYIWIFPESLRWLLATQQYGRSKWIMGHIAKKNQVNTELDTDHILTELQKALQKKPKKTCIVKMVGTRNLWKNIVVLCVNSLTGYGIHHCFARSMMDHHETHESTMFHNFYADYYTMAGIAVASCIALCPAVSLMGRRGGLLMFMIITALASLLQLGLLNLLGKYSVHLNIERSDTLNKNFSIAFSIIGMFSSHAVSNLSIFFCAEITPTVIRGGGLGLVLASAGFGMLTAPIMELHNQKGYFLHHIIFACCTLICIICILLLPETRYQPLPETLADGECYTRQPLLPPRKPGEQRLLLSQLESNRDYTRVHDTPLHEAAATAVSTMEFTASSAVDRTAPSAIDISAPSARTLRSHQHESDGKSTEDSTDIPLINSVSPSSTFIVDDETAPSPTKDVTTDRLTEDTHTSILVKTISPVTETLPISLLESTIPPVLDSTPTSALYPSTPPVIESTPGSVVDPSTPPVIESTPSSVVDPSTPPVVESTPGSVVDPSTPPVIETTPSSVVDPSMPPVIESAPTSLDAPEVIETPPTSTLDSPPVIETTPTLNSTIPPVIETTPTLDSTTPPVLDLLPPSPTPSPTPVINDIFLPPPMVDCTTPIDSADHITTDPIIYSLDDKLPAPLPPTSDCTIPLLTDSVHTPELDSSSPCVNNVIVSPAYPFIAHSPVHPPIRPLPPPPNDSGHIPTTVDSSMPPVMDTVHRPTVDSTTLPITDIVQPLSLDSTIPLVIDSQHPNVTDSETTEAATASTIMDCTISSPIDLGILPIMDCTISENRVINGVASS</sequence>
<feature type="region of interest" description="Disordered" evidence="5">
    <location>
        <begin position="633"/>
        <end position="688"/>
    </location>
</feature>
<accession>A0A8U0TKV4</accession>
<name>A0A8U0TKV4_SALNM</name>
<evidence type="ECO:0000256" key="3">
    <source>
        <dbReference type="ARBA" id="ARBA00022989"/>
    </source>
</evidence>
<dbReference type="AlphaFoldDB" id="A0A8U0TKV4"/>
<evidence type="ECO:0000256" key="5">
    <source>
        <dbReference type="SAM" id="MobiDB-lite"/>
    </source>
</evidence>
<feature type="transmembrane region" description="Helical" evidence="6">
    <location>
        <begin position="243"/>
        <end position="263"/>
    </location>
</feature>
<evidence type="ECO:0000256" key="6">
    <source>
        <dbReference type="SAM" id="Phobius"/>
    </source>
</evidence>
<evidence type="ECO:0000256" key="4">
    <source>
        <dbReference type="ARBA" id="ARBA00023136"/>
    </source>
</evidence>
<proteinExistence type="predicted"/>
<dbReference type="InterPro" id="IPR036259">
    <property type="entry name" value="MFS_trans_sf"/>
</dbReference>
<dbReference type="SUPFAM" id="SSF103473">
    <property type="entry name" value="MFS general substrate transporter"/>
    <property type="match status" value="1"/>
</dbReference>
<feature type="compositionally biased region" description="Low complexity" evidence="5">
    <location>
        <begin position="846"/>
        <end position="856"/>
    </location>
</feature>
<evidence type="ECO:0000256" key="1">
    <source>
        <dbReference type="ARBA" id="ARBA00004141"/>
    </source>
</evidence>
<keyword evidence="7" id="KW-1185">Reference proteome</keyword>
<dbReference type="GO" id="GO:0016020">
    <property type="term" value="C:membrane"/>
    <property type="evidence" value="ECO:0007669"/>
    <property type="project" value="UniProtKB-SubCell"/>
</dbReference>
<feature type="transmembrane region" description="Helical" evidence="6">
    <location>
        <begin position="471"/>
        <end position="493"/>
    </location>
</feature>
<dbReference type="GO" id="GO:0022857">
    <property type="term" value="F:transmembrane transporter activity"/>
    <property type="evidence" value="ECO:0007669"/>
    <property type="project" value="InterPro"/>
</dbReference>
<dbReference type="RefSeq" id="XP_038819800.1">
    <property type="nucleotide sequence ID" value="XM_038963872.1"/>
</dbReference>
<reference evidence="8" key="1">
    <citation type="submission" date="2025-08" db="UniProtKB">
        <authorList>
            <consortium name="RefSeq"/>
        </authorList>
    </citation>
    <scope>IDENTIFICATION</scope>
    <source>
        <tissue evidence="8">White muscle</tissue>
    </source>
</reference>
<feature type="transmembrane region" description="Helical" evidence="6">
    <location>
        <begin position="402"/>
        <end position="422"/>
    </location>
</feature>
<feature type="transmembrane region" description="Helical" evidence="6">
    <location>
        <begin position="530"/>
        <end position="551"/>
    </location>
</feature>
<feature type="region of interest" description="Disordered" evidence="5">
    <location>
        <begin position="819"/>
        <end position="856"/>
    </location>
</feature>
<dbReference type="PANTHER" id="PTHR24064">
    <property type="entry name" value="SOLUTE CARRIER FAMILY 22 MEMBER"/>
    <property type="match status" value="1"/>
</dbReference>
<dbReference type="Gene3D" id="1.20.1250.20">
    <property type="entry name" value="MFS general substrate transporter like domains"/>
    <property type="match status" value="1"/>
</dbReference>